<name>A0A378RQZ1_MYROD</name>
<gene>
    <name evidence="1" type="ORF">NCTC11179_02138</name>
</gene>
<reference evidence="1 2" key="1">
    <citation type="submission" date="2018-06" db="EMBL/GenBank/DDBJ databases">
        <authorList>
            <consortium name="Pathogen Informatics"/>
            <person name="Doyle S."/>
        </authorList>
    </citation>
    <scope>NUCLEOTIDE SEQUENCE [LARGE SCALE GENOMIC DNA]</scope>
    <source>
        <strain evidence="1 2">NCTC11179</strain>
    </source>
</reference>
<proteinExistence type="predicted"/>
<dbReference type="Gene3D" id="1.10.3230.30">
    <property type="entry name" value="Phage gp6-like head-tail connector protein"/>
    <property type="match status" value="1"/>
</dbReference>
<dbReference type="Pfam" id="PF05135">
    <property type="entry name" value="Phage_connect_1"/>
    <property type="match status" value="1"/>
</dbReference>
<dbReference type="AlphaFoldDB" id="A0A378RQZ1"/>
<accession>A0A378RQZ1</accession>
<dbReference type="Proteomes" id="UP000255024">
    <property type="component" value="Unassembled WGS sequence"/>
</dbReference>
<protein>
    <submittedName>
        <fullName evidence="1">Phage gp6-like head-tail connector protein</fullName>
    </submittedName>
</protein>
<dbReference type="CDD" id="cd08054">
    <property type="entry name" value="gp6"/>
    <property type="match status" value="1"/>
</dbReference>
<dbReference type="InterPro" id="IPR021146">
    <property type="entry name" value="Phage_gp6-like_head-tail"/>
</dbReference>
<sequence>MNADVIAIENVEVVKLELAKKHLRLDADNDEENVLIEVAIASAITQAENYTERILKKSTIEFLTHNAESIVIERSSLNDKVQKVEVLEEGVDSVLLPSFAYSQAKRGVEIYEVSFKNVTLKPKQQLKVTIELGFDSETLPKDILSAMLLMVGDAYEKREDRNQGNNTAVNNLLRPYRKWQ</sequence>
<dbReference type="EMBL" id="UGQL01000001">
    <property type="protein sequence ID" value="STZ28587.1"/>
    <property type="molecule type" value="Genomic_DNA"/>
</dbReference>
<evidence type="ECO:0000313" key="2">
    <source>
        <dbReference type="Proteomes" id="UP000255024"/>
    </source>
</evidence>
<organism evidence="1 2">
    <name type="scientific">Myroides odoratus</name>
    <name type="common">Flavobacterium odoratum</name>
    <dbReference type="NCBI Taxonomy" id="256"/>
    <lineage>
        <taxon>Bacteria</taxon>
        <taxon>Pseudomonadati</taxon>
        <taxon>Bacteroidota</taxon>
        <taxon>Flavobacteriia</taxon>
        <taxon>Flavobacteriales</taxon>
        <taxon>Flavobacteriaceae</taxon>
        <taxon>Myroides</taxon>
    </lineage>
</organism>
<dbReference type="RefSeq" id="WP_115091500.1">
    <property type="nucleotide sequence ID" value="NZ_CP068107.1"/>
</dbReference>
<evidence type="ECO:0000313" key="1">
    <source>
        <dbReference type="EMBL" id="STZ28587.1"/>
    </source>
</evidence>
<keyword evidence="2" id="KW-1185">Reference proteome</keyword>